<dbReference type="SUPFAM" id="SSF53328">
    <property type="entry name" value="Formyltransferase"/>
    <property type="match status" value="1"/>
</dbReference>
<dbReference type="RefSeq" id="WP_113738826.1">
    <property type="nucleotide sequence ID" value="NZ_CP065745.1"/>
</dbReference>
<dbReference type="PANTHER" id="PTHR11138:SF5">
    <property type="entry name" value="METHIONYL-TRNA FORMYLTRANSFERASE, MITOCHONDRIAL"/>
    <property type="match status" value="1"/>
</dbReference>
<evidence type="ECO:0000259" key="1">
    <source>
        <dbReference type="Pfam" id="PF00551"/>
    </source>
</evidence>
<name>A0A7T2UN18_9GAMM</name>
<dbReference type="Gene3D" id="3.40.50.12230">
    <property type="match status" value="1"/>
</dbReference>
<protein>
    <recommendedName>
        <fullName evidence="1">Formyl transferase N-terminal domain-containing protein</fullName>
    </recommendedName>
</protein>
<sequence length="281" mass="31907">MRKNEIILAANGHGGIVAFTSLAKFFYKIYLISDDDDLVGLLRSQDEKINNFNDVDVNIVVCAAYVKIIPSDVLKDRIVINTHPSLLPTYRGFHSLAWAMLNNEPEVGFTIHIMNENIDDGDILAQYKVSVDSKTSKQIMDLFDLYVLDNLGGVVCDFLAGNLIPVKQDFSKATWCCKRNINDCILDYTLDFDSLNATIRTLVEPYPLPMLSIENNLYEIVESEVLHHPIKMHLGRVVNIQGGCTYISFNQCILKVKKAKLYQGNEVEFHRMFKIGKRLLK</sequence>
<dbReference type="SUPFAM" id="SSF50486">
    <property type="entry name" value="FMT C-terminal domain-like"/>
    <property type="match status" value="1"/>
</dbReference>
<dbReference type="EMBL" id="CP065745">
    <property type="protein sequence ID" value="QPR55087.1"/>
    <property type="molecule type" value="Genomic_DNA"/>
</dbReference>
<dbReference type="Pfam" id="PF00551">
    <property type="entry name" value="Formyl_trans_N"/>
    <property type="match status" value="1"/>
</dbReference>
<dbReference type="GO" id="GO:0005829">
    <property type="term" value="C:cytosol"/>
    <property type="evidence" value="ECO:0007669"/>
    <property type="project" value="TreeGrafter"/>
</dbReference>
<dbReference type="GO" id="GO:0004479">
    <property type="term" value="F:methionyl-tRNA formyltransferase activity"/>
    <property type="evidence" value="ECO:0007669"/>
    <property type="project" value="TreeGrafter"/>
</dbReference>
<dbReference type="Proteomes" id="UP000595101">
    <property type="component" value="Chromosome"/>
</dbReference>
<dbReference type="InterPro" id="IPR036477">
    <property type="entry name" value="Formyl_transf_N_sf"/>
</dbReference>
<dbReference type="KEGG" id="aall:I6G90_01165"/>
<dbReference type="AlphaFoldDB" id="A0A7T2UN18"/>
<organism evidence="2 3">
    <name type="scientific">Aeromonas allosaccharophila</name>
    <dbReference type="NCBI Taxonomy" id="656"/>
    <lineage>
        <taxon>Bacteria</taxon>
        <taxon>Pseudomonadati</taxon>
        <taxon>Pseudomonadota</taxon>
        <taxon>Gammaproteobacteria</taxon>
        <taxon>Aeromonadales</taxon>
        <taxon>Aeromonadaceae</taxon>
        <taxon>Aeromonas</taxon>
    </lineage>
</organism>
<gene>
    <name evidence="2" type="ORF">I6G90_01165</name>
</gene>
<reference evidence="2 3" key="1">
    <citation type="submission" date="2020-12" db="EMBL/GenBank/DDBJ databases">
        <title>FDA dAtabase for Regulatory Grade micrObial Sequences (FDA-ARGOS): Supporting development and validation of Infectious Disease Dx tests.</title>
        <authorList>
            <person name="Sproer C."/>
            <person name="Gronow S."/>
            <person name="Severitt S."/>
            <person name="Schroder I."/>
            <person name="Tallon L."/>
            <person name="Sadzewicz L."/>
            <person name="Zhao X."/>
            <person name="Boylan J."/>
            <person name="Ott S."/>
            <person name="Bowen H."/>
            <person name="Vavikolanu K."/>
            <person name="Mehta A."/>
            <person name="Aluvathingal J."/>
            <person name="Nadendla S."/>
            <person name="Lowell S."/>
            <person name="Myers T."/>
            <person name="Yan Y."/>
            <person name="Sichtig H."/>
        </authorList>
    </citation>
    <scope>NUCLEOTIDE SEQUENCE [LARGE SCALE GENOMIC DNA]</scope>
    <source>
        <strain evidence="2 3">FDAARGOS_933</strain>
    </source>
</reference>
<accession>A0A7T2UN18</accession>
<evidence type="ECO:0000313" key="2">
    <source>
        <dbReference type="EMBL" id="QPR55087.1"/>
    </source>
</evidence>
<dbReference type="GeneID" id="60784173"/>
<dbReference type="InterPro" id="IPR002376">
    <property type="entry name" value="Formyl_transf_N"/>
</dbReference>
<proteinExistence type="predicted"/>
<feature type="domain" description="Formyl transferase N-terminal" evidence="1">
    <location>
        <begin position="45"/>
        <end position="138"/>
    </location>
</feature>
<evidence type="ECO:0000313" key="3">
    <source>
        <dbReference type="Proteomes" id="UP000595101"/>
    </source>
</evidence>
<dbReference type="InterPro" id="IPR011034">
    <property type="entry name" value="Formyl_transferase-like_C_sf"/>
</dbReference>
<dbReference type="PANTHER" id="PTHR11138">
    <property type="entry name" value="METHIONYL-TRNA FORMYLTRANSFERASE"/>
    <property type="match status" value="1"/>
</dbReference>